<keyword evidence="3" id="KW-1185">Reference proteome</keyword>
<accession>A0A8I6RTV5</accession>
<evidence type="ECO:0000256" key="1">
    <source>
        <dbReference type="SAM" id="MobiDB-lite"/>
    </source>
</evidence>
<evidence type="ECO:0000313" key="3">
    <source>
        <dbReference type="Proteomes" id="UP000494040"/>
    </source>
</evidence>
<dbReference type="EnsemblMetazoa" id="XM_014396863.2">
    <property type="protein sequence ID" value="XP_014252349.1"/>
    <property type="gene ID" value="LOC106668267"/>
</dbReference>
<feature type="region of interest" description="Disordered" evidence="1">
    <location>
        <begin position="209"/>
        <end position="242"/>
    </location>
</feature>
<dbReference type="GeneID" id="106668267"/>
<dbReference type="AlphaFoldDB" id="A0A8I6RTV5"/>
<name>A0A8I6RTV5_CIMLE</name>
<protein>
    <submittedName>
        <fullName evidence="2">Uncharacterized protein</fullName>
    </submittedName>
</protein>
<proteinExistence type="predicted"/>
<organism evidence="2 3">
    <name type="scientific">Cimex lectularius</name>
    <name type="common">Bed bug</name>
    <name type="synonym">Acanthia lectularia</name>
    <dbReference type="NCBI Taxonomy" id="79782"/>
    <lineage>
        <taxon>Eukaryota</taxon>
        <taxon>Metazoa</taxon>
        <taxon>Ecdysozoa</taxon>
        <taxon>Arthropoda</taxon>
        <taxon>Hexapoda</taxon>
        <taxon>Insecta</taxon>
        <taxon>Pterygota</taxon>
        <taxon>Neoptera</taxon>
        <taxon>Paraneoptera</taxon>
        <taxon>Hemiptera</taxon>
        <taxon>Heteroptera</taxon>
        <taxon>Panheteroptera</taxon>
        <taxon>Cimicomorpha</taxon>
        <taxon>Cimicidae</taxon>
        <taxon>Cimex</taxon>
    </lineage>
</organism>
<feature type="compositionally biased region" description="Polar residues" evidence="1">
    <location>
        <begin position="110"/>
        <end position="122"/>
    </location>
</feature>
<dbReference type="KEGG" id="clec:106668267"/>
<feature type="compositionally biased region" description="Basic residues" evidence="1">
    <location>
        <begin position="212"/>
        <end position="233"/>
    </location>
</feature>
<feature type="compositionally biased region" description="Basic residues" evidence="1">
    <location>
        <begin position="96"/>
        <end position="109"/>
    </location>
</feature>
<sequence length="361" mass="41204">MQGLLTFFQQYLPELERVMKKTKTTSFRFKGKEFKLKPNRKGRMKRTKLDPATKIARTVFRSMQAHVDRLTKNSKRFKDLASESAIPITTEAKIVKPSRSKVPRIKKYSSSKITAEKTNSSVNEKKLHSKTRSKLTRQNSSSSVASKTKKVKSENKKSRRSKIADAEKSDIKNILEMKREEFLRCLKNLQDELSALKVPDFNLPQKDLVSKDKKKSTNTATKKKSTASKKRKDSKAPKKKSEDWCLNRELSSQSMFSSDDYDFEKHALDVRENLKMSDLGPGVYPNLNTLPQPKNRLFNTIRQLAEAYNKPNSMPNTISDINLATLELKTDGVGDGEMNASDFFEWAQRPLKGIKFPDGVA</sequence>
<feature type="region of interest" description="Disordered" evidence="1">
    <location>
        <begin position="96"/>
        <end position="165"/>
    </location>
</feature>
<dbReference type="RefSeq" id="XP_014252349.1">
    <property type="nucleotide sequence ID" value="XM_014396863.2"/>
</dbReference>
<evidence type="ECO:0000313" key="2">
    <source>
        <dbReference type="EnsemblMetazoa" id="XP_014252349.1"/>
    </source>
</evidence>
<feature type="compositionally biased region" description="Basic and acidic residues" evidence="1">
    <location>
        <begin position="151"/>
        <end position="165"/>
    </location>
</feature>
<dbReference type="Proteomes" id="UP000494040">
    <property type="component" value="Unassembled WGS sequence"/>
</dbReference>
<reference evidence="2" key="1">
    <citation type="submission" date="2022-01" db="UniProtKB">
        <authorList>
            <consortium name="EnsemblMetazoa"/>
        </authorList>
    </citation>
    <scope>IDENTIFICATION</scope>
</reference>